<organism evidence="2 3">
    <name type="scientific">Breoghania corrubedonensis</name>
    <dbReference type="NCBI Taxonomy" id="665038"/>
    <lineage>
        <taxon>Bacteria</taxon>
        <taxon>Pseudomonadati</taxon>
        <taxon>Pseudomonadota</taxon>
        <taxon>Alphaproteobacteria</taxon>
        <taxon>Hyphomicrobiales</taxon>
        <taxon>Stappiaceae</taxon>
        <taxon>Breoghania</taxon>
    </lineage>
</organism>
<reference evidence="2 3" key="1">
    <citation type="submission" date="2018-04" db="EMBL/GenBank/DDBJ databases">
        <title>Genomic Encyclopedia of Archaeal and Bacterial Type Strains, Phase II (KMG-II): from individual species to whole genera.</title>
        <authorList>
            <person name="Goeker M."/>
        </authorList>
    </citation>
    <scope>NUCLEOTIDE SEQUENCE [LARGE SCALE GENOMIC DNA]</scope>
    <source>
        <strain evidence="2 3">DSM 23382</strain>
    </source>
</reference>
<feature type="transmembrane region" description="Helical" evidence="1">
    <location>
        <begin position="40"/>
        <end position="58"/>
    </location>
</feature>
<keyword evidence="1" id="KW-0472">Membrane</keyword>
<evidence type="ECO:0000313" key="3">
    <source>
        <dbReference type="Proteomes" id="UP000244081"/>
    </source>
</evidence>
<comment type="caution">
    <text evidence="2">The sequence shown here is derived from an EMBL/GenBank/DDBJ whole genome shotgun (WGS) entry which is preliminary data.</text>
</comment>
<dbReference type="AlphaFoldDB" id="A0A2T5V6R1"/>
<proteinExistence type="predicted"/>
<feature type="transmembrane region" description="Helical" evidence="1">
    <location>
        <begin position="12"/>
        <end position="34"/>
    </location>
</feature>
<name>A0A2T5V6R1_9HYPH</name>
<keyword evidence="1" id="KW-1133">Transmembrane helix</keyword>
<evidence type="ECO:0000313" key="2">
    <source>
        <dbReference type="EMBL" id="PTW59442.1"/>
    </source>
</evidence>
<dbReference type="Proteomes" id="UP000244081">
    <property type="component" value="Unassembled WGS sequence"/>
</dbReference>
<dbReference type="EMBL" id="QAYG01000007">
    <property type="protein sequence ID" value="PTW59442.1"/>
    <property type="molecule type" value="Genomic_DNA"/>
</dbReference>
<evidence type="ECO:0000256" key="1">
    <source>
        <dbReference type="SAM" id="Phobius"/>
    </source>
</evidence>
<keyword evidence="3" id="KW-1185">Reference proteome</keyword>
<keyword evidence="1" id="KW-0812">Transmembrane</keyword>
<gene>
    <name evidence="2" type="ORF">C8N35_107156</name>
</gene>
<accession>A0A2T5V6R1</accession>
<protein>
    <submittedName>
        <fullName evidence="2">Uncharacterized protein</fullName>
    </submittedName>
</protein>
<dbReference type="RefSeq" id="WP_146177425.1">
    <property type="nucleotide sequence ID" value="NZ_QAYG01000007.1"/>
</dbReference>
<sequence length="59" mass="6495">MRRISVHAPSQTIFIVSLIFVVIGVLDAVTTIFMLPIAPLWIVTIGYVILALGCWVRGI</sequence>